<organism evidence="1 2">
    <name type="scientific">Apiospora phragmitis</name>
    <dbReference type="NCBI Taxonomy" id="2905665"/>
    <lineage>
        <taxon>Eukaryota</taxon>
        <taxon>Fungi</taxon>
        <taxon>Dikarya</taxon>
        <taxon>Ascomycota</taxon>
        <taxon>Pezizomycotina</taxon>
        <taxon>Sordariomycetes</taxon>
        <taxon>Xylariomycetidae</taxon>
        <taxon>Amphisphaeriales</taxon>
        <taxon>Apiosporaceae</taxon>
        <taxon>Apiospora</taxon>
    </lineage>
</organism>
<reference evidence="1 2" key="1">
    <citation type="submission" date="2023-01" db="EMBL/GenBank/DDBJ databases">
        <title>Analysis of 21 Apiospora genomes using comparative genomics revels a genus with tremendous synthesis potential of carbohydrate active enzymes and secondary metabolites.</title>
        <authorList>
            <person name="Sorensen T."/>
        </authorList>
    </citation>
    <scope>NUCLEOTIDE SEQUENCE [LARGE SCALE GENOMIC DNA]</scope>
    <source>
        <strain evidence="1 2">CBS 135458</strain>
    </source>
</reference>
<name>A0ABR1W3Q8_9PEZI</name>
<protein>
    <recommendedName>
        <fullName evidence="3">Ankyrin repeat protein</fullName>
    </recommendedName>
</protein>
<dbReference type="GeneID" id="92088532"/>
<accession>A0ABR1W3Q8</accession>
<dbReference type="RefSeq" id="XP_066719747.1">
    <property type="nucleotide sequence ID" value="XM_066855469.1"/>
</dbReference>
<keyword evidence="2" id="KW-1185">Reference proteome</keyword>
<evidence type="ECO:0000313" key="1">
    <source>
        <dbReference type="EMBL" id="KAK8076788.1"/>
    </source>
</evidence>
<dbReference type="EMBL" id="JAQQWL010000004">
    <property type="protein sequence ID" value="KAK8076788.1"/>
    <property type="molecule type" value="Genomic_DNA"/>
</dbReference>
<gene>
    <name evidence="1" type="ORF">PG994_004060</name>
</gene>
<evidence type="ECO:0008006" key="3">
    <source>
        <dbReference type="Google" id="ProtNLM"/>
    </source>
</evidence>
<dbReference type="Proteomes" id="UP001480595">
    <property type="component" value="Unassembled WGS sequence"/>
</dbReference>
<sequence>MTWGYSIYCTRAPATSSTGLVPYYHDNPHFGAENCLPALLCKAAERGNIPLMGYLMELGATPDLGVSPESPVSLSCKRLEGSVWCAARYGRAEAVAYLLDRWFPPGEAWKAAVEYGNPRTFEVLFELVDKESPQLGQDVQQCLEVAKKMGHDTVMQVLLRSGGIS</sequence>
<evidence type="ECO:0000313" key="2">
    <source>
        <dbReference type="Proteomes" id="UP001480595"/>
    </source>
</evidence>
<proteinExistence type="predicted"/>
<dbReference type="SUPFAM" id="SSF48403">
    <property type="entry name" value="Ankyrin repeat"/>
    <property type="match status" value="1"/>
</dbReference>
<dbReference type="InterPro" id="IPR036770">
    <property type="entry name" value="Ankyrin_rpt-contain_sf"/>
</dbReference>
<dbReference type="Gene3D" id="1.25.40.20">
    <property type="entry name" value="Ankyrin repeat-containing domain"/>
    <property type="match status" value="1"/>
</dbReference>
<comment type="caution">
    <text evidence="1">The sequence shown here is derived from an EMBL/GenBank/DDBJ whole genome shotgun (WGS) entry which is preliminary data.</text>
</comment>